<dbReference type="GO" id="GO:0006265">
    <property type="term" value="P:DNA topological change"/>
    <property type="evidence" value="ECO:0007669"/>
    <property type="project" value="UniProtKB-UniRule"/>
</dbReference>
<dbReference type="GO" id="GO:0008270">
    <property type="term" value="F:zinc ion binding"/>
    <property type="evidence" value="ECO:0007669"/>
    <property type="project" value="UniProtKB-KW"/>
</dbReference>
<comment type="caution">
    <text evidence="13">The sequence shown here is derived from an EMBL/GenBank/DDBJ whole genome shotgun (WGS) entry which is preliminary data.</text>
</comment>
<dbReference type="Proteomes" id="UP000005017">
    <property type="component" value="Unassembled WGS sequence"/>
</dbReference>
<dbReference type="InterPro" id="IPR003602">
    <property type="entry name" value="Topo_IA_DNA-bd_dom"/>
</dbReference>
<dbReference type="InterPro" id="IPR013825">
    <property type="entry name" value="Topo_IA_cen_sub2"/>
</dbReference>
<dbReference type="Gene3D" id="3.30.65.10">
    <property type="entry name" value="Bacterial Topoisomerase I, domain 1"/>
    <property type="match status" value="2"/>
</dbReference>
<feature type="active site" description="O-(5'-phospho-DNA)-tyrosine intermediate" evidence="10">
    <location>
        <position position="297"/>
    </location>
</feature>
<dbReference type="InterPro" id="IPR013497">
    <property type="entry name" value="Topo_IA_cen"/>
</dbReference>
<dbReference type="Pfam" id="PF01751">
    <property type="entry name" value="Toprim"/>
    <property type="match status" value="1"/>
</dbReference>
<dbReference type="PROSITE" id="PS00396">
    <property type="entry name" value="TOPO_IA_1"/>
    <property type="match status" value="1"/>
</dbReference>
<keyword evidence="6" id="KW-0460">Magnesium</keyword>
<dbReference type="NCBIfam" id="TIGR01051">
    <property type="entry name" value="topA_bact"/>
    <property type="match status" value="1"/>
</dbReference>
<dbReference type="EC" id="5.6.2.1" evidence="10"/>
<dbReference type="PANTHER" id="PTHR42785">
    <property type="entry name" value="DNA TOPOISOMERASE, TYPE IA, CORE"/>
    <property type="match status" value="1"/>
</dbReference>
<dbReference type="HAMAP" id="MF_00952">
    <property type="entry name" value="Topoisom_1_prok"/>
    <property type="match status" value="1"/>
</dbReference>
<comment type="subunit">
    <text evidence="10">Monomer.</text>
</comment>
<dbReference type="InterPro" id="IPR013824">
    <property type="entry name" value="Topo_IA_cen_sub1"/>
</dbReference>
<feature type="site" description="Interaction with DNA" evidence="10">
    <location>
        <position position="299"/>
    </location>
</feature>
<dbReference type="GO" id="GO:0003677">
    <property type="term" value="F:DNA binding"/>
    <property type="evidence" value="ECO:0007669"/>
    <property type="project" value="UniProtKB-KW"/>
</dbReference>
<sequence length="676" mass="76923">MKNLVIVESPSKSKTIGKYLGKDYMVVSSKGHIRDLATRGKDGLGVDVDNDFAATYVISKDKKEIVKELKAEASKAKKVYLATDPDREGEAISWHLAQELGLEETDIDRVTFHEITKDAIQKAFEQPRTIDMDLVHSQEARRILDRIIGFKLSKLLQKKIRSKSAGRVQSVALKLIVEREKEIQSFRPEEYWTLEALFEKDHREFEAGLAKINGKKAKVQNAEEANLIYEACQGNFVVTEVKSSVRKREPKPAFITSTLQQEAATKLGFSPKRTMSIAQRLYEGMDVGHGLEGLITYMRTDSTRLSDVYRHAAKKKIESDYGRNYVGRYRVKNDVNSQDAHEAIRPTNVTYTPESIKEYLTSEQYKLYHLIYYRSLASLMVAAQYDSKTIILSQGDYDFSVSGSTLKFDGYLKAYGSFDSSKDVLLPEVLEGEEMKAKKLSRNQHFTEPPTRYTEAKLVKAMEEDGIGRPSTYATIIDTIVARGYVSLEKSSENSKTKVFKPSEQGVLTAEQLDRYFSSIINVKYTAGLESQLDEIADGRLDEVETLRKFYETFEPLLTNAYERMEVKELEKVGEECPLCGNELVYRNGRFGKFISCSTFPTCRYTRPLVEKEKEKPEPIGKVCPDCGGELVKRKSRFGTYFVGCSNYPKCRHMETLEGEPIELKKKSHLRKKKST</sequence>
<dbReference type="PROSITE" id="PS50880">
    <property type="entry name" value="TOPRIM"/>
    <property type="match status" value="1"/>
</dbReference>
<proteinExistence type="inferred from homology"/>
<dbReference type="Gene3D" id="3.40.50.140">
    <property type="match status" value="1"/>
</dbReference>
<evidence type="ECO:0000256" key="2">
    <source>
        <dbReference type="ARBA" id="ARBA00009446"/>
    </source>
</evidence>
<dbReference type="Gene3D" id="2.70.20.10">
    <property type="entry name" value="Topoisomerase I, domain 3"/>
    <property type="match status" value="1"/>
</dbReference>
<dbReference type="RefSeq" id="WP_006626394.1">
    <property type="nucleotide sequence ID" value="NZ_ADFR01000002.1"/>
</dbReference>
<dbReference type="PRINTS" id="PR00417">
    <property type="entry name" value="PRTPISMRASEI"/>
</dbReference>
<evidence type="ECO:0000256" key="6">
    <source>
        <dbReference type="ARBA" id="ARBA00022842"/>
    </source>
</evidence>
<dbReference type="GO" id="GO:0005694">
    <property type="term" value="C:chromosome"/>
    <property type="evidence" value="ECO:0007669"/>
    <property type="project" value="InterPro"/>
</dbReference>
<dbReference type="CDD" id="cd00186">
    <property type="entry name" value="TOP1Ac"/>
    <property type="match status" value="1"/>
</dbReference>
<evidence type="ECO:0000256" key="10">
    <source>
        <dbReference type="HAMAP-Rule" id="MF_00952"/>
    </source>
</evidence>
<keyword evidence="4" id="KW-0863">Zinc-finger</keyword>
<evidence type="ECO:0000256" key="1">
    <source>
        <dbReference type="ARBA" id="ARBA00000213"/>
    </source>
</evidence>
<dbReference type="InterPro" id="IPR028612">
    <property type="entry name" value="Topoisom_1_IA"/>
</dbReference>
<keyword evidence="14" id="KW-1185">Reference proteome</keyword>
<dbReference type="InterPro" id="IPR034149">
    <property type="entry name" value="TOPRIM_TopoI"/>
</dbReference>
<feature type="region of interest" description="Interaction with DNA" evidence="10">
    <location>
        <begin position="164"/>
        <end position="169"/>
    </location>
</feature>
<feature type="site" description="Interaction with DNA" evidence="10">
    <location>
        <position position="141"/>
    </location>
</feature>
<dbReference type="AlphaFoldDB" id="D2MLX3"/>
<keyword evidence="7 10" id="KW-0799">Topoisomerase</keyword>
<dbReference type="Gene3D" id="1.10.460.10">
    <property type="entry name" value="Topoisomerase I, domain 2"/>
    <property type="match status" value="1"/>
</dbReference>
<dbReference type="InterPro" id="IPR006171">
    <property type="entry name" value="TOPRIM_dom"/>
</dbReference>
<feature type="site" description="Interaction with DNA" evidence="10">
    <location>
        <position position="145"/>
    </location>
</feature>
<dbReference type="InterPro" id="IPR003601">
    <property type="entry name" value="Topo_IA_2"/>
</dbReference>
<accession>D2MLX3</accession>
<dbReference type="CDD" id="cd03363">
    <property type="entry name" value="TOPRIM_TopoIA_TopoI"/>
    <property type="match status" value="1"/>
</dbReference>
<keyword evidence="9 10" id="KW-0413">Isomerase</keyword>
<feature type="site" description="Interaction with DNA" evidence="10">
    <location>
        <position position="142"/>
    </location>
</feature>
<comment type="caution">
    <text evidence="10">Lacks conserved residue(s) required for the propagation of feature annotation.</text>
</comment>
<dbReference type="EMBL" id="ADFR01000002">
    <property type="protein sequence ID" value="EFC06049.1"/>
    <property type="molecule type" value="Genomic_DNA"/>
</dbReference>
<dbReference type="SMART" id="SM00436">
    <property type="entry name" value="TOP1Bc"/>
    <property type="match status" value="1"/>
</dbReference>
<comment type="similarity">
    <text evidence="2 10">Belongs to the type IA topoisomerase family.</text>
</comment>
<protein>
    <recommendedName>
        <fullName evidence="10">DNA topoisomerase 1</fullName>
        <ecNumber evidence="10">5.6.2.1</ecNumber>
    </recommendedName>
    <alternativeName>
        <fullName evidence="10">DNA topoisomerase I</fullName>
    </alternativeName>
</protein>
<dbReference type="InterPro" id="IPR013498">
    <property type="entry name" value="Topo_IA_Znf"/>
</dbReference>
<feature type="site" description="Interaction with DNA" evidence="10">
    <location>
        <position position="32"/>
    </location>
</feature>
<dbReference type="SUPFAM" id="SSF57783">
    <property type="entry name" value="Zinc beta-ribbon"/>
    <property type="match status" value="2"/>
</dbReference>
<dbReference type="InterPro" id="IPR005733">
    <property type="entry name" value="TopoI_bac-type"/>
</dbReference>
<keyword evidence="5" id="KW-0862">Zinc</keyword>
<evidence type="ECO:0000256" key="7">
    <source>
        <dbReference type="ARBA" id="ARBA00023029"/>
    </source>
</evidence>
<dbReference type="SMART" id="SM00493">
    <property type="entry name" value="TOPRIM"/>
    <property type="match status" value="1"/>
</dbReference>
<dbReference type="Gene3D" id="1.10.290.10">
    <property type="entry name" value="Topoisomerase I, domain 4"/>
    <property type="match status" value="1"/>
</dbReference>
<evidence type="ECO:0000256" key="5">
    <source>
        <dbReference type="ARBA" id="ARBA00022833"/>
    </source>
</evidence>
<evidence type="ECO:0000256" key="3">
    <source>
        <dbReference type="ARBA" id="ARBA00022723"/>
    </source>
</evidence>
<keyword evidence="8 10" id="KW-0238">DNA-binding</keyword>
<reference evidence="14" key="1">
    <citation type="submission" date="2009-12" db="EMBL/GenBank/DDBJ databases">
        <title>Sequence of Clostridiales genomosp. BVAB3 str. UPII9-5.</title>
        <authorList>
            <person name="Madupu R."/>
            <person name="Durkin A.S."/>
            <person name="Torralba M."/>
            <person name="Methe B."/>
            <person name="Sutton G.G."/>
            <person name="Strausberg R.L."/>
            <person name="Nelson K.E."/>
        </authorList>
    </citation>
    <scope>NUCLEOTIDE SEQUENCE [LARGE SCALE GENOMIC DNA]</scope>
    <source>
        <strain evidence="14">W1219</strain>
    </source>
</reference>
<comment type="function">
    <text evidence="10">Releases the supercoiling and torsional tension of DNA, which is introduced during the DNA replication and transcription, by transiently cleaving and rejoining one strand of the DNA duplex. Introduces a single-strand break via transesterification at a target site in duplex DNA. The scissile phosphodiester is attacked by the catalytic tyrosine of the enzyme, resulting in the formation of a DNA-(5'-phosphotyrosyl)-enzyme intermediate and the expulsion of a 3'-OH DNA strand. The free DNA strand then undergoes passage around the unbroken strand, thus removing DNA supercoils. Finally, in the religation step, the DNA 3'-OH attacks the covalent intermediate to expel the active-site tyrosine and restore the DNA phosphodiester backbone.</text>
</comment>
<evidence type="ECO:0000256" key="9">
    <source>
        <dbReference type="ARBA" id="ARBA00023235"/>
    </source>
</evidence>
<name>D2MLX3_9FIRM</name>
<comment type="catalytic activity">
    <reaction evidence="1 10">
        <text>ATP-independent breakage of single-stranded DNA, followed by passage and rejoining.</text>
        <dbReference type="EC" id="5.6.2.1"/>
    </reaction>
</comment>
<feature type="domain" description="Topo IA-type catalytic" evidence="12">
    <location>
        <begin position="131"/>
        <end position="558"/>
    </location>
</feature>
<dbReference type="Pfam" id="PF01131">
    <property type="entry name" value="Topoisom_bac"/>
    <property type="match status" value="1"/>
</dbReference>
<dbReference type="STRING" id="679192.HMPREF9013_0741"/>
<organism evidence="13 14">
    <name type="scientific">Bulleidia extructa W1219</name>
    <dbReference type="NCBI Taxonomy" id="679192"/>
    <lineage>
        <taxon>Bacteria</taxon>
        <taxon>Bacillati</taxon>
        <taxon>Bacillota</taxon>
        <taxon>Erysipelotrichia</taxon>
        <taxon>Erysipelotrichales</taxon>
        <taxon>Erysipelotrichaceae</taxon>
        <taxon>Bulleidia</taxon>
    </lineage>
</organism>
<feature type="site" description="Interaction with DNA" evidence="10">
    <location>
        <position position="483"/>
    </location>
</feature>
<evidence type="ECO:0000259" key="12">
    <source>
        <dbReference type="PROSITE" id="PS52039"/>
    </source>
</evidence>
<dbReference type="InterPro" id="IPR023405">
    <property type="entry name" value="Topo_IA_core_domain"/>
</dbReference>
<dbReference type="InterPro" id="IPR000380">
    <property type="entry name" value="Topo_IA"/>
</dbReference>
<dbReference type="PROSITE" id="PS52039">
    <property type="entry name" value="TOPO_IA_2"/>
    <property type="match status" value="1"/>
</dbReference>
<gene>
    <name evidence="10 13" type="primary">topA</name>
    <name evidence="13" type="ORF">HMPREF9013_0741</name>
</gene>
<dbReference type="Pfam" id="PF01396">
    <property type="entry name" value="Zn_ribbon_Top1"/>
    <property type="match status" value="2"/>
</dbReference>
<dbReference type="GO" id="GO:0003917">
    <property type="term" value="F:DNA topoisomerase type I (single strand cut, ATP-independent) activity"/>
    <property type="evidence" value="ECO:0007669"/>
    <property type="project" value="UniProtKB-UniRule"/>
</dbReference>
<dbReference type="SMART" id="SM00437">
    <property type="entry name" value="TOP1Ac"/>
    <property type="match status" value="1"/>
</dbReference>
<evidence type="ECO:0000313" key="14">
    <source>
        <dbReference type="Proteomes" id="UP000005017"/>
    </source>
</evidence>
<dbReference type="InterPro" id="IPR013826">
    <property type="entry name" value="Topo_IA_cen_sub3"/>
</dbReference>
<dbReference type="SUPFAM" id="SSF56712">
    <property type="entry name" value="Prokaryotic type I DNA topoisomerase"/>
    <property type="match status" value="1"/>
</dbReference>
<evidence type="ECO:0000256" key="4">
    <source>
        <dbReference type="ARBA" id="ARBA00022771"/>
    </source>
</evidence>
<dbReference type="InterPro" id="IPR023406">
    <property type="entry name" value="Topo_IA_AS"/>
</dbReference>
<keyword evidence="3" id="KW-0479">Metal-binding</keyword>
<evidence type="ECO:0000313" key="13">
    <source>
        <dbReference type="EMBL" id="EFC06049.1"/>
    </source>
</evidence>
<dbReference type="PANTHER" id="PTHR42785:SF1">
    <property type="entry name" value="DNA TOPOISOMERASE"/>
    <property type="match status" value="1"/>
</dbReference>
<dbReference type="OrthoDB" id="9804262at2"/>
<evidence type="ECO:0000256" key="8">
    <source>
        <dbReference type="ARBA" id="ARBA00023125"/>
    </source>
</evidence>
<feature type="domain" description="Toprim" evidence="11">
    <location>
        <begin position="2"/>
        <end position="115"/>
    </location>
</feature>
<dbReference type="eggNOG" id="COG0550">
    <property type="taxonomic scope" value="Bacteria"/>
</dbReference>
<evidence type="ECO:0000259" key="11">
    <source>
        <dbReference type="PROSITE" id="PS50880"/>
    </source>
</evidence>